<keyword evidence="9" id="KW-1185">Reference proteome</keyword>
<feature type="compositionally biased region" description="Basic residues" evidence="6">
    <location>
        <begin position="1"/>
        <end position="13"/>
    </location>
</feature>
<keyword evidence="3" id="KW-0862">Zinc</keyword>
<feature type="repeat" description="ANK" evidence="4">
    <location>
        <begin position="202"/>
        <end position="234"/>
    </location>
</feature>
<evidence type="ECO:0000256" key="3">
    <source>
        <dbReference type="ARBA" id="ARBA00022833"/>
    </source>
</evidence>
<dbReference type="InterPro" id="IPR002110">
    <property type="entry name" value="Ankyrin_rpt"/>
</dbReference>
<dbReference type="Pfam" id="PF01753">
    <property type="entry name" value="zf-MYND"/>
    <property type="match status" value="1"/>
</dbReference>
<dbReference type="Pfam" id="PF00097">
    <property type="entry name" value="zf-C3HC4"/>
    <property type="match status" value="1"/>
</dbReference>
<feature type="region of interest" description="Disordered" evidence="6">
    <location>
        <begin position="1"/>
        <end position="20"/>
    </location>
</feature>
<dbReference type="PROSITE" id="PS50089">
    <property type="entry name" value="ZF_RING_2"/>
    <property type="match status" value="1"/>
</dbReference>
<evidence type="ECO:0000256" key="4">
    <source>
        <dbReference type="PROSITE-ProRule" id="PRU00023"/>
    </source>
</evidence>
<protein>
    <submittedName>
        <fullName evidence="8">Zinc finger C3HC4 type domain containing protein</fullName>
    </submittedName>
</protein>
<dbReference type="InterPro" id="IPR017907">
    <property type="entry name" value="Znf_RING_CS"/>
</dbReference>
<gene>
    <name evidence="8" type="ORF">IV203_019993</name>
</gene>
<dbReference type="EMBL" id="JAGRRH010000004">
    <property type="protein sequence ID" value="KAG7371423.1"/>
    <property type="molecule type" value="Genomic_DNA"/>
</dbReference>
<evidence type="ECO:0000313" key="9">
    <source>
        <dbReference type="Proteomes" id="UP000693970"/>
    </source>
</evidence>
<dbReference type="Pfam" id="PF12796">
    <property type="entry name" value="Ank_2"/>
    <property type="match status" value="1"/>
</dbReference>
<keyword evidence="1" id="KW-0479">Metal-binding</keyword>
<sequence length="797" mass="89511">MGKKSRNRNKKKAVTGDGGQNISNSIFNNSNYDYNSRTAEVALKFNSIFNSTLVTAALASHNRILPPPNGHPIKLRPKHSDAFLVHLNGFVPDQYLDMIFARGSNGPFSTKSSLREYLLKLVSDSKFHSITVPLVFGLAMGPPHIHKEVLLYDILQEPASLLYWACRWKHLRLVGYWPAESELIDMILKAGGIEKINNPLKNGMNPLFIAVNYADLKGVDILLDAGIKVDHRNANGETALKNAVEHPQPPIVARLLEYLPATEKIKQGDDRQTGAASEPNLVELIIHQLQLVSMVPTWVVLGPPSSENIIGTIHLLQNKGCHFSDFSKVGLGMLQFLFKKDYILNSPALFLDVGRALVGEKLPEHLQPTIERSEWVFDGSIEETICLICRDPLRKEVTLYCGHTFCVDCIIDCANNSSNCPLCHSMLCPDLSFHPGRTMTFSLSNILGLLHGMERFSVSKLTDEQIRMEAKFQGIDTRSVPTAKLRSMLEEDERSRCTTQTITDKINNRRLEIEFIADLSAQINMIRGNTMHFAPESGRVCIEVYIQGVPVFAYVSNRNLYTVVSKAFADQFHLKQNDMLQSKTLRSTSTGRRVKNSTYTCLEPFVVNVQGINVTLRNAIVQDPCLVPMCGIHLGMDFFASAAYCPMDVKIKPEGGKDIFVRVEKQDCWLLNGSSQETLRFYSRDGRSAHLPLLHFSPFEDDIFLGIGPGMDTKYDACFWCCRLFPEGMMVCANCDNAGRKITYCDARCQKAAWRVHRRRIETMPPFAEGDSIDIRLDVSHLSLAKESDRCFPCLDR</sequence>
<feature type="domain" description="RING-type" evidence="7">
    <location>
        <begin position="386"/>
        <end position="424"/>
    </location>
</feature>
<evidence type="ECO:0000256" key="5">
    <source>
        <dbReference type="PROSITE-ProRule" id="PRU00175"/>
    </source>
</evidence>
<accession>A0A9K3LZH4</accession>
<dbReference type="PROSITE" id="PS50088">
    <property type="entry name" value="ANK_REPEAT"/>
    <property type="match status" value="1"/>
</dbReference>
<reference evidence="8" key="1">
    <citation type="journal article" date="2021" name="Sci. Rep.">
        <title>Diploid genomic architecture of Nitzschia inconspicua, an elite biomass production diatom.</title>
        <authorList>
            <person name="Oliver A."/>
            <person name="Podell S."/>
            <person name="Pinowska A."/>
            <person name="Traller J.C."/>
            <person name="Smith S.R."/>
            <person name="McClure R."/>
            <person name="Beliaev A."/>
            <person name="Bohutskyi P."/>
            <person name="Hill E.A."/>
            <person name="Rabines A."/>
            <person name="Zheng H."/>
            <person name="Allen L.Z."/>
            <person name="Kuo A."/>
            <person name="Grigoriev I.V."/>
            <person name="Allen A.E."/>
            <person name="Hazlebeck D."/>
            <person name="Allen E.E."/>
        </authorList>
    </citation>
    <scope>NUCLEOTIDE SEQUENCE</scope>
    <source>
        <strain evidence="8">Hildebrandi</strain>
    </source>
</reference>
<dbReference type="InterPro" id="IPR001841">
    <property type="entry name" value="Znf_RING"/>
</dbReference>
<dbReference type="AlphaFoldDB" id="A0A9K3LZH4"/>
<organism evidence="8 9">
    <name type="scientific">Nitzschia inconspicua</name>
    <dbReference type="NCBI Taxonomy" id="303405"/>
    <lineage>
        <taxon>Eukaryota</taxon>
        <taxon>Sar</taxon>
        <taxon>Stramenopiles</taxon>
        <taxon>Ochrophyta</taxon>
        <taxon>Bacillariophyta</taxon>
        <taxon>Bacillariophyceae</taxon>
        <taxon>Bacillariophycidae</taxon>
        <taxon>Bacillariales</taxon>
        <taxon>Bacillariaceae</taxon>
        <taxon>Nitzschia</taxon>
    </lineage>
</organism>
<comment type="caution">
    <text evidence="8">The sequence shown here is derived from an EMBL/GenBank/DDBJ whole genome shotgun (WGS) entry which is preliminary data.</text>
</comment>
<evidence type="ECO:0000256" key="2">
    <source>
        <dbReference type="ARBA" id="ARBA00022771"/>
    </source>
</evidence>
<dbReference type="SMART" id="SM00184">
    <property type="entry name" value="RING"/>
    <property type="match status" value="1"/>
</dbReference>
<evidence type="ECO:0000259" key="7">
    <source>
        <dbReference type="PROSITE" id="PS50089"/>
    </source>
</evidence>
<reference evidence="8" key="2">
    <citation type="submission" date="2021-04" db="EMBL/GenBank/DDBJ databases">
        <authorList>
            <person name="Podell S."/>
        </authorList>
    </citation>
    <scope>NUCLEOTIDE SEQUENCE</scope>
    <source>
        <strain evidence="8">Hildebrandi</strain>
    </source>
</reference>
<dbReference type="PROSITE" id="PS50297">
    <property type="entry name" value="ANK_REP_REGION"/>
    <property type="match status" value="1"/>
</dbReference>
<dbReference type="Proteomes" id="UP000693970">
    <property type="component" value="Unassembled WGS sequence"/>
</dbReference>
<keyword evidence="2 5" id="KW-0863">Zinc-finger</keyword>
<dbReference type="PROSITE" id="PS00518">
    <property type="entry name" value="ZF_RING_1"/>
    <property type="match status" value="1"/>
</dbReference>
<name>A0A9K3LZH4_9STRA</name>
<evidence type="ECO:0000256" key="6">
    <source>
        <dbReference type="SAM" id="MobiDB-lite"/>
    </source>
</evidence>
<proteinExistence type="predicted"/>
<dbReference type="InterPro" id="IPR002893">
    <property type="entry name" value="Znf_MYND"/>
</dbReference>
<evidence type="ECO:0000256" key="1">
    <source>
        <dbReference type="ARBA" id="ARBA00022723"/>
    </source>
</evidence>
<dbReference type="GO" id="GO:0008270">
    <property type="term" value="F:zinc ion binding"/>
    <property type="evidence" value="ECO:0007669"/>
    <property type="project" value="UniProtKB-KW"/>
</dbReference>
<keyword evidence="4" id="KW-0040">ANK repeat</keyword>
<dbReference type="SMART" id="SM00248">
    <property type="entry name" value="ANK"/>
    <property type="match status" value="2"/>
</dbReference>
<dbReference type="InterPro" id="IPR018957">
    <property type="entry name" value="Znf_C3HC4_RING-type"/>
</dbReference>
<evidence type="ECO:0000313" key="8">
    <source>
        <dbReference type="EMBL" id="KAG7371423.1"/>
    </source>
</evidence>
<dbReference type="OrthoDB" id="48414at2759"/>